<sequence length="101" mass="11410">MCCSDAFWNHESPFVHSNGLLGVLGMIFGYRLVVGLMFLRRWQSFKPHVCSRIQMAARNNSTCKRVAHTLPHSSYALIDGYAAKAGSKRGPQLMSARFQEY</sequence>
<dbReference type="AlphaFoldDB" id="A0A067M5K3"/>
<keyword evidence="1" id="KW-0812">Transmembrane</keyword>
<proteinExistence type="predicted"/>
<dbReference type="EMBL" id="KL198122">
    <property type="protein sequence ID" value="KDQ06831.1"/>
    <property type="molecule type" value="Genomic_DNA"/>
</dbReference>
<keyword evidence="1" id="KW-0472">Membrane</keyword>
<protein>
    <submittedName>
        <fullName evidence="2">Uncharacterized protein</fullName>
    </submittedName>
</protein>
<gene>
    <name evidence="2" type="ORF">BOTBODRAFT_39309</name>
</gene>
<evidence type="ECO:0000256" key="1">
    <source>
        <dbReference type="SAM" id="Phobius"/>
    </source>
</evidence>
<dbReference type="Proteomes" id="UP000027195">
    <property type="component" value="Unassembled WGS sequence"/>
</dbReference>
<evidence type="ECO:0000313" key="2">
    <source>
        <dbReference type="EMBL" id="KDQ06831.1"/>
    </source>
</evidence>
<reference evidence="3" key="1">
    <citation type="journal article" date="2014" name="Proc. Natl. Acad. Sci. U.S.A.">
        <title>Extensive sampling of basidiomycete genomes demonstrates inadequacy of the white-rot/brown-rot paradigm for wood decay fungi.</title>
        <authorList>
            <person name="Riley R."/>
            <person name="Salamov A.A."/>
            <person name="Brown D.W."/>
            <person name="Nagy L.G."/>
            <person name="Floudas D."/>
            <person name="Held B.W."/>
            <person name="Levasseur A."/>
            <person name="Lombard V."/>
            <person name="Morin E."/>
            <person name="Otillar R."/>
            <person name="Lindquist E.A."/>
            <person name="Sun H."/>
            <person name="LaButti K.M."/>
            <person name="Schmutz J."/>
            <person name="Jabbour D."/>
            <person name="Luo H."/>
            <person name="Baker S.E."/>
            <person name="Pisabarro A.G."/>
            <person name="Walton J.D."/>
            <person name="Blanchette R.A."/>
            <person name="Henrissat B."/>
            <person name="Martin F."/>
            <person name="Cullen D."/>
            <person name="Hibbett D.S."/>
            <person name="Grigoriev I.V."/>
        </authorList>
    </citation>
    <scope>NUCLEOTIDE SEQUENCE [LARGE SCALE GENOMIC DNA]</scope>
    <source>
        <strain evidence="3">FD-172 SS1</strain>
    </source>
</reference>
<organism evidence="2 3">
    <name type="scientific">Botryobasidium botryosum (strain FD-172 SS1)</name>
    <dbReference type="NCBI Taxonomy" id="930990"/>
    <lineage>
        <taxon>Eukaryota</taxon>
        <taxon>Fungi</taxon>
        <taxon>Dikarya</taxon>
        <taxon>Basidiomycota</taxon>
        <taxon>Agaricomycotina</taxon>
        <taxon>Agaricomycetes</taxon>
        <taxon>Cantharellales</taxon>
        <taxon>Botryobasidiaceae</taxon>
        <taxon>Botryobasidium</taxon>
    </lineage>
</organism>
<keyword evidence="1" id="KW-1133">Transmembrane helix</keyword>
<keyword evidence="3" id="KW-1185">Reference proteome</keyword>
<feature type="transmembrane region" description="Helical" evidence="1">
    <location>
        <begin position="20"/>
        <end position="39"/>
    </location>
</feature>
<dbReference type="InParanoid" id="A0A067M5K3"/>
<accession>A0A067M5K3</accession>
<dbReference type="HOGENOM" id="CLU_171954_0_0_1"/>
<evidence type="ECO:0000313" key="3">
    <source>
        <dbReference type="Proteomes" id="UP000027195"/>
    </source>
</evidence>
<name>A0A067M5K3_BOTB1</name>